<feature type="transmembrane region" description="Helical" evidence="20">
    <location>
        <begin position="443"/>
        <end position="476"/>
    </location>
</feature>
<gene>
    <name evidence="21" type="ORF">BB558_006128</name>
</gene>
<dbReference type="UniPathway" id="UPA00557">
    <property type="reaction ID" value="UER00614"/>
</dbReference>
<feature type="transmembrane region" description="Helical" evidence="20">
    <location>
        <begin position="631"/>
        <end position="649"/>
    </location>
</feature>
<evidence type="ECO:0000256" key="20">
    <source>
        <dbReference type="SAM" id="Phobius"/>
    </source>
</evidence>
<keyword evidence="9 20" id="KW-0812">Transmembrane</keyword>
<dbReference type="PANTHER" id="PTHR13773:SF8">
    <property type="entry name" value="PHOSPHATIDATE CYTIDYLYLTRANSFERASE, PHOTORECEPTOR-SPECIFIC"/>
    <property type="match status" value="1"/>
</dbReference>
<evidence type="ECO:0000313" key="21">
    <source>
        <dbReference type="EMBL" id="PVZ97900.1"/>
    </source>
</evidence>
<dbReference type="GO" id="GO:0016024">
    <property type="term" value="P:CDP-diacylglycerol biosynthetic process"/>
    <property type="evidence" value="ECO:0007669"/>
    <property type="project" value="UniProtKB-UniPathway"/>
</dbReference>
<proteinExistence type="inferred from homology"/>
<dbReference type="Proteomes" id="UP000245591">
    <property type="component" value="Unassembled WGS sequence"/>
</dbReference>
<feature type="region of interest" description="Disordered" evidence="19">
    <location>
        <begin position="292"/>
        <end position="328"/>
    </location>
</feature>
<keyword evidence="12" id="KW-0443">Lipid metabolism</keyword>
<sequence>MDKSLSFILKGSRALAMGKQKNAINYHKNASEIFNKDLKPSLDYNKISHPQMLNLDFYNTSKNLWILYINILTNALQSIDNNGNFLYKETVSLYQDQGLNLDDYKTSYFPKSLDLLYSSLLSDYDSKLSNLDGELVSFLGEFMLKFKQNQRAKLLAEEWLSDLSPWLILALENFTESNTSLPLDNPNSNTLENKLRSDYLNVCQFYCTQVLPALQMFDLSNEFISNNGFISETESKALLKRLTLVQDTINETKKQKLSFEKHLKDQQQQKEIKEKRRIASRKAKEIQKTNTTNLNNNIPLSNNSLDKHPNTHLNSKTSNPLPKLENSKKSTSIIISSRNTLPSTNKSKKSINRLLIEFVKRYGILIVLSTVSIEIIRRLLKKLSNFSRLSNFSEMKNQSSKSKSEQPVAHASPKLQQNKNKPRKRDDSEKKIKSKWMNWNVRLFYTFLMIFGFFAVLASGPLATIFLIFGIQTLIFKELTTISTFRNKAMHLPWNRALSWYLLLVTTNNLYGKLFFKYILRVNNKNVHYIVQLYIQNHKFVTLIMYIIGFMWFVASLRKGYYKYQLTQLSWTLMLLFFVIYQSHFMVHSVLEGMFWFIMPALFVIVNDIFAYVFGFFFGRHKLIELSPKKTWEGFVGGAFVTVLFAFIITPVVSQYSYFICPPNSMDTNIFNYAQCKPHEVFLPKEYMLPFVATHLLKMMGIKLSSIVLLPVQFHSVILAVFASLVAPFGGFFASGVKRAFGIKDFGDSIPGHGGATDRFDCQFIMAAFSYFYFTTFVKGSSLTITKVMSTIVSKLSSDDQVQLYHILGSHLAAMSEMGTVFSTSDFKTAVLAQTKH</sequence>
<organism evidence="21 22">
    <name type="scientific">Smittium angustum</name>
    <dbReference type="NCBI Taxonomy" id="133377"/>
    <lineage>
        <taxon>Eukaryota</taxon>
        <taxon>Fungi</taxon>
        <taxon>Fungi incertae sedis</taxon>
        <taxon>Zoopagomycota</taxon>
        <taxon>Kickxellomycotina</taxon>
        <taxon>Harpellomycetes</taxon>
        <taxon>Harpellales</taxon>
        <taxon>Legeriomycetaceae</taxon>
        <taxon>Smittium</taxon>
    </lineage>
</organism>
<dbReference type="GO" id="GO:0005789">
    <property type="term" value="C:endoplasmic reticulum membrane"/>
    <property type="evidence" value="ECO:0007669"/>
    <property type="project" value="TreeGrafter"/>
</dbReference>
<evidence type="ECO:0000256" key="11">
    <source>
        <dbReference type="ARBA" id="ARBA00022989"/>
    </source>
</evidence>
<feature type="compositionally biased region" description="Low complexity" evidence="19">
    <location>
        <begin position="292"/>
        <end position="304"/>
    </location>
</feature>
<comment type="caution">
    <text evidence="21">The sequence shown here is derived from an EMBL/GenBank/DDBJ whole genome shotgun (WGS) entry which is preliminary data.</text>
</comment>
<reference evidence="21 22" key="1">
    <citation type="journal article" date="2018" name="MBio">
        <title>Comparative Genomics Reveals the Core Gene Toolbox for the Fungus-Insect Symbiosis.</title>
        <authorList>
            <person name="Wang Y."/>
            <person name="Stata M."/>
            <person name="Wang W."/>
            <person name="Stajich J.E."/>
            <person name="White M.M."/>
            <person name="Moncalvo J.M."/>
        </authorList>
    </citation>
    <scope>NUCLEOTIDE SEQUENCE [LARGE SCALE GENOMIC DNA]</scope>
    <source>
        <strain evidence="21 22">AUS-126-30</strain>
    </source>
</reference>
<evidence type="ECO:0000256" key="5">
    <source>
        <dbReference type="ARBA" id="ARBA00010185"/>
    </source>
</evidence>
<evidence type="ECO:0000256" key="19">
    <source>
        <dbReference type="SAM" id="MobiDB-lite"/>
    </source>
</evidence>
<evidence type="ECO:0000256" key="3">
    <source>
        <dbReference type="ARBA" id="ARBA00005119"/>
    </source>
</evidence>
<evidence type="ECO:0000256" key="15">
    <source>
        <dbReference type="ARBA" id="ARBA00023264"/>
    </source>
</evidence>
<feature type="transmembrane region" description="Helical" evidence="20">
    <location>
        <begin position="540"/>
        <end position="557"/>
    </location>
</feature>
<feature type="transmembrane region" description="Helical" evidence="20">
    <location>
        <begin position="497"/>
        <end position="520"/>
    </location>
</feature>
<keyword evidence="11 20" id="KW-1133">Transmembrane helix</keyword>
<feature type="compositionally biased region" description="Polar residues" evidence="19">
    <location>
        <begin position="311"/>
        <end position="320"/>
    </location>
</feature>
<evidence type="ECO:0000256" key="4">
    <source>
        <dbReference type="ARBA" id="ARBA00005189"/>
    </source>
</evidence>
<keyword evidence="14" id="KW-0594">Phospholipid biosynthesis</keyword>
<evidence type="ECO:0000256" key="8">
    <source>
        <dbReference type="ARBA" id="ARBA00022679"/>
    </source>
</evidence>
<comment type="catalytic activity">
    <reaction evidence="1">
        <text>a 1,2-diacyl-sn-glycero-3-phosphate + CTP + H(+) = a CDP-1,2-diacyl-sn-glycerol + diphosphate</text>
        <dbReference type="Rhea" id="RHEA:16229"/>
        <dbReference type="ChEBI" id="CHEBI:15378"/>
        <dbReference type="ChEBI" id="CHEBI:33019"/>
        <dbReference type="ChEBI" id="CHEBI:37563"/>
        <dbReference type="ChEBI" id="CHEBI:58332"/>
        <dbReference type="ChEBI" id="CHEBI:58608"/>
        <dbReference type="EC" id="2.7.7.41"/>
    </reaction>
</comment>
<comment type="similarity">
    <text evidence="5">Belongs to the CDS family.</text>
</comment>
<comment type="pathway">
    <text evidence="4">Lipid metabolism.</text>
</comment>
<comment type="subcellular location">
    <subcellularLocation>
        <location evidence="2">Membrane</location>
        <topology evidence="2">Multi-pass membrane protein</topology>
    </subcellularLocation>
</comment>
<evidence type="ECO:0000256" key="10">
    <source>
        <dbReference type="ARBA" id="ARBA00022695"/>
    </source>
</evidence>
<feature type="transmembrane region" description="Helical" evidence="20">
    <location>
        <begin position="593"/>
        <end position="619"/>
    </location>
</feature>
<evidence type="ECO:0000256" key="9">
    <source>
        <dbReference type="ARBA" id="ARBA00022692"/>
    </source>
</evidence>
<evidence type="ECO:0000256" key="2">
    <source>
        <dbReference type="ARBA" id="ARBA00004141"/>
    </source>
</evidence>
<keyword evidence="15" id="KW-1208">Phospholipid metabolism</keyword>
<dbReference type="Pfam" id="PF01148">
    <property type="entry name" value="CTP_transf_1"/>
    <property type="match status" value="1"/>
</dbReference>
<name>A0A2U1IYK3_SMIAN</name>
<evidence type="ECO:0000256" key="6">
    <source>
        <dbReference type="ARBA" id="ARBA00012487"/>
    </source>
</evidence>
<dbReference type="GO" id="GO:0004605">
    <property type="term" value="F:phosphatidate cytidylyltransferase activity"/>
    <property type="evidence" value="ECO:0007669"/>
    <property type="project" value="UniProtKB-EC"/>
</dbReference>
<accession>A0A2U1IYK3</accession>
<evidence type="ECO:0000256" key="17">
    <source>
        <dbReference type="ARBA" id="ARBA00032396"/>
    </source>
</evidence>
<keyword evidence="8" id="KW-0808">Transferase</keyword>
<evidence type="ECO:0000256" key="12">
    <source>
        <dbReference type="ARBA" id="ARBA00023098"/>
    </source>
</evidence>
<evidence type="ECO:0000256" key="18">
    <source>
        <dbReference type="ARBA" id="ARBA00033406"/>
    </source>
</evidence>
<evidence type="ECO:0000256" key="1">
    <source>
        <dbReference type="ARBA" id="ARBA00001698"/>
    </source>
</evidence>
<keyword evidence="13 20" id="KW-0472">Membrane</keyword>
<evidence type="ECO:0000256" key="14">
    <source>
        <dbReference type="ARBA" id="ARBA00023209"/>
    </source>
</evidence>
<dbReference type="InterPro" id="IPR016720">
    <property type="entry name" value="PC_Trfase_euk"/>
</dbReference>
<evidence type="ECO:0000256" key="13">
    <source>
        <dbReference type="ARBA" id="ARBA00023136"/>
    </source>
</evidence>
<dbReference type="PANTHER" id="PTHR13773">
    <property type="entry name" value="PHOSPHATIDATE CYTIDYLYLTRANSFERASE"/>
    <property type="match status" value="1"/>
</dbReference>
<dbReference type="EMBL" id="MBFU01000684">
    <property type="protein sequence ID" value="PVZ97900.1"/>
    <property type="molecule type" value="Genomic_DNA"/>
</dbReference>
<feature type="transmembrane region" description="Helical" evidence="20">
    <location>
        <begin position="569"/>
        <end position="587"/>
    </location>
</feature>
<evidence type="ECO:0000313" key="22">
    <source>
        <dbReference type="Proteomes" id="UP000245591"/>
    </source>
</evidence>
<evidence type="ECO:0000256" key="16">
    <source>
        <dbReference type="ARBA" id="ARBA00029893"/>
    </source>
</evidence>
<keyword evidence="22" id="KW-1185">Reference proteome</keyword>
<feature type="transmembrane region" description="Helical" evidence="20">
    <location>
        <begin position="714"/>
        <end position="734"/>
    </location>
</feature>
<comment type="pathway">
    <text evidence="3">Phospholipid metabolism; CDP-diacylglycerol biosynthesis; CDP-diacylglycerol from sn-glycerol 3-phosphate: step 3/3.</text>
</comment>
<feature type="region of interest" description="Disordered" evidence="19">
    <location>
        <begin position="395"/>
        <end position="429"/>
    </location>
</feature>
<keyword evidence="7" id="KW-0444">Lipid biosynthesis</keyword>
<dbReference type="AlphaFoldDB" id="A0A2U1IYK3"/>
<dbReference type="EC" id="2.7.7.41" evidence="6"/>
<evidence type="ECO:0000256" key="7">
    <source>
        <dbReference type="ARBA" id="ARBA00022516"/>
    </source>
</evidence>
<keyword evidence="10" id="KW-0548">Nucleotidyltransferase</keyword>
<protein>
    <recommendedName>
        <fullName evidence="6">phosphatidate cytidylyltransferase</fullName>
        <ecNumber evidence="6">2.7.7.41</ecNumber>
    </recommendedName>
    <alternativeName>
        <fullName evidence="16">CDP-diacylglycerol synthase</fullName>
    </alternativeName>
    <alternativeName>
        <fullName evidence="17">CDP-diglyceride pyrophosphorylase</fullName>
    </alternativeName>
    <alternativeName>
        <fullName evidence="18">CDP-diglyceride synthase</fullName>
    </alternativeName>
</protein>